<dbReference type="RefSeq" id="WP_132708090.1">
    <property type="nucleotide sequence ID" value="NZ_JACIGF010000004.1"/>
</dbReference>
<dbReference type="OrthoDB" id="7163809at2"/>
<dbReference type="EMBL" id="SLXO01000004">
    <property type="protein sequence ID" value="TCP35181.1"/>
    <property type="molecule type" value="Genomic_DNA"/>
</dbReference>
<dbReference type="Proteomes" id="UP000295399">
    <property type="component" value="Unassembled WGS sequence"/>
</dbReference>
<evidence type="ECO:0000313" key="3">
    <source>
        <dbReference type="Proteomes" id="UP000295399"/>
    </source>
</evidence>
<reference evidence="2 3" key="1">
    <citation type="submission" date="2019-03" db="EMBL/GenBank/DDBJ databases">
        <title>Genomic Encyclopedia of Type Strains, Phase IV (KMG-IV): sequencing the most valuable type-strain genomes for metagenomic binning, comparative biology and taxonomic classification.</title>
        <authorList>
            <person name="Goeker M."/>
        </authorList>
    </citation>
    <scope>NUCLEOTIDE SEQUENCE [LARGE SCALE GENOMIC DNA]</scope>
    <source>
        <strain evidence="2 3">DSM 2132</strain>
    </source>
</reference>
<dbReference type="Gene3D" id="3.40.50.10090">
    <property type="match status" value="2"/>
</dbReference>
<dbReference type="Pfam" id="PF02602">
    <property type="entry name" value="HEM4"/>
    <property type="match status" value="1"/>
</dbReference>
<keyword evidence="3" id="KW-1185">Reference proteome</keyword>
<dbReference type="InterPro" id="IPR036108">
    <property type="entry name" value="4pyrrol_syn_uPrphyn_synt_sf"/>
</dbReference>
<dbReference type="InterPro" id="IPR003754">
    <property type="entry name" value="4pyrrol_synth_uPrphyn_synth"/>
</dbReference>
<dbReference type="GO" id="GO:0004852">
    <property type="term" value="F:uroporphyrinogen-III synthase activity"/>
    <property type="evidence" value="ECO:0007669"/>
    <property type="project" value="InterPro"/>
</dbReference>
<dbReference type="AlphaFoldDB" id="A0A4R2PLV2"/>
<dbReference type="InParanoid" id="A0A4R2PLV2"/>
<comment type="caution">
    <text evidence="2">The sequence shown here is derived from an EMBL/GenBank/DDBJ whole genome shotgun (WGS) entry which is preliminary data.</text>
</comment>
<evidence type="ECO:0000259" key="1">
    <source>
        <dbReference type="Pfam" id="PF02602"/>
    </source>
</evidence>
<dbReference type="SUPFAM" id="SSF69618">
    <property type="entry name" value="HemD-like"/>
    <property type="match status" value="1"/>
</dbReference>
<evidence type="ECO:0000313" key="2">
    <source>
        <dbReference type="EMBL" id="TCP35181.1"/>
    </source>
</evidence>
<protein>
    <submittedName>
        <fullName evidence="2">Uroporphyrinogen-III synthase</fullName>
    </submittedName>
</protein>
<organism evidence="2 3">
    <name type="scientific">Rhodothalassium salexigens DSM 2132</name>
    <dbReference type="NCBI Taxonomy" id="1188247"/>
    <lineage>
        <taxon>Bacteria</taxon>
        <taxon>Pseudomonadati</taxon>
        <taxon>Pseudomonadota</taxon>
        <taxon>Alphaproteobacteria</taxon>
        <taxon>Rhodothalassiales</taxon>
        <taxon>Rhodothalassiaceae</taxon>
        <taxon>Rhodothalassium</taxon>
    </lineage>
</organism>
<proteinExistence type="predicted"/>
<gene>
    <name evidence="2" type="ORF">EV659_10431</name>
</gene>
<feature type="domain" description="Tetrapyrrole biosynthesis uroporphyrinogen III synthase" evidence="1">
    <location>
        <begin position="16"/>
        <end position="235"/>
    </location>
</feature>
<dbReference type="GO" id="GO:0033014">
    <property type="term" value="P:tetrapyrrole biosynthetic process"/>
    <property type="evidence" value="ECO:0007669"/>
    <property type="project" value="InterPro"/>
</dbReference>
<sequence length="246" mass="24807">MTTLLLTRPAALGAKTADRLTAAGAQVLSSPAMTIEACGPHRVPVGDAQAVLITSIHGAQLGLPRLAGPERPVWAVGPATGEAVAATARADGPPPGAIHCAEGDAVSLSGQLIARLDPADGPLLYLAGAVRKPTLEARLAEAGFDVRTVDVYDAHAAEALTAEARTALAEGRVDAVLLYSPRTARIVRDLAERAGVAAALKGVTAVCISPAVADEVAGRVGRIATAHSPDEPSLLSALRDAVGLGL</sequence>
<name>A0A4R2PLV2_RHOSA</name>
<dbReference type="CDD" id="cd06578">
    <property type="entry name" value="HemD"/>
    <property type="match status" value="1"/>
</dbReference>
<accession>A0A4R2PLV2</accession>